<dbReference type="SUPFAM" id="SSF51971">
    <property type="entry name" value="Nucleotide-binding domain"/>
    <property type="match status" value="1"/>
</dbReference>
<dbReference type="STRING" id="560819.SAMN05428998_101566"/>
<sequence>MASRMLKFVKVQRQMPHKREVAARAHDFDEIYDDFSTPSAAEQASRCSQCGVPFCQVHCPVHNNIPDWLMLTAEGRLEEAYEVSQATNNFPEICGRICPQDRLCEGNCVIEQSGHGTVTIGAVEKYINDTAWAEGWVKPVRPAREREQSVGIVGGGPAGLAAAEQLRKKGFQVTVYDRYDRMGGLMIYGIPNFKLEKEVVERRTKLLAEAGVAYVPNCDVGRDVSLEELRRRHDALLLATGVYKARDIKVPGVGLDNVRPALDFLVASNRKGLGDAVPAFEDGTLNAEGKDVVVIGGGDTAMDCVRTAVRQGARSVKCLYRRNRQNMPGSQREVANAEEEGVEFVWLAAPEAFDGDTTVETVRACRVHLGVPDATGRQLPQILPDSSFSLPADLVIKALGFDPEDLPALFGCPELETTRWGTVKVRYPSLATNLDGVYAAGDIVRGASLVVWAIRDGRDAADSIARYLDNKTAGASATAVAAE</sequence>
<evidence type="ECO:0000256" key="4">
    <source>
        <dbReference type="ARBA" id="ARBA00023004"/>
    </source>
</evidence>
<proteinExistence type="predicted"/>
<dbReference type="PRINTS" id="PR00419">
    <property type="entry name" value="ADXRDTASE"/>
</dbReference>
<evidence type="ECO:0000256" key="1">
    <source>
        <dbReference type="ARBA" id="ARBA00022485"/>
    </source>
</evidence>
<dbReference type="GO" id="GO:0046872">
    <property type="term" value="F:metal ion binding"/>
    <property type="evidence" value="ECO:0007669"/>
    <property type="project" value="UniProtKB-KW"/>
</dbReference>
<keyword evidence="4" id="KW-0408">Iron</keyword>
<dbReference type="GO" id="GO:0016491">
    <property type="term" value="F:oxidoreductase activity"/>
    <property type="evidence" value="ECO:0007669"/>
    <property type="project" value="UniProtKB-KW"/>
</dbReference>
<dbReference type="InterPro" id="IPR009051">
    <property type="entry name" value="Helical_ferredxn"/>
</dbReference>
<keyword evidence="1" id="KW-0004">4Fe-4S</keyword>
<keyword evidence="9" id="KW-1185">Reference proteome</keyword>
<dbReference type="Proteomes" id="UP000192917">
    <property type="component" value="Unassembled WGS sequence"/>
</dbReference>
<dbReference type="InterPro" id="IPR036188">
    <property type="entry name" value="FAD/NAD-bd_sf"/>
</dbReference>
<dbReference type="InterPro" id="IPR028261">
    <property type="entry name" value="DPD_II"/>
</dbReference>
<dbReference type="SUPFAM" id="SSF46548">
    <property type="entry name" value="alpha-helical ferredoxin"/>
    <property type="match status" value="1"/>
</dbReference>
<organism evidence="8 9">
    <name type="scientific">Tistlia consotensis USBA 355</name>
    <dbReference type="NCBI Taxonomy" id="560819"/>
    <lineage>
        <taxon>Bacteria</taxon>
        <taxon>Pseudomonadati</taxon>
        <taxon>Pseudomonadota</taxon>
        <taxon>Alphaproteobacteria</taxon>
        <taxon>Rhodospirillales</taxon>
        <taxon>Rhodovibrionaceae</taxon>
        <taxon>Tistlia</taxon>
    </lineage>
</organism>
<dbReference type="NCBIfam" id="TIGR01318">
    <property type="entry name" value="gltD_gamma_fam"/>
    <property type="match status" value="1"/>
</dbReference>
<keyword evidence="5" id="KW-0411">Iron-sulfur</keyword>
<dbReference type="EMBL" id="FWZX01000001">
    <property type="protein sequence ID" value="SME93243.1"/>
    <property type="molecule type" value="Genomic_DNA"/>
</dbReference>
<evidence type="ECO:0000313" key="9">
    <source>
        <dbReference type="Proteomes" id="UP000192917"/>
    </source>
</evidence>
<dbReference type="PANTHER" id="PTHR42783:SF3">
    <property type="entry name" value="GLUTAMATE SYNTHASE [NADPH] SMALL CHAIN-RELATED"/>
    <property type="match status" value="1"/>
</dbReference>
<keyword evidence="3" id="KW-0560">Oxidoreductase</keyword>
<evidence type="ECO:0000256" key="5">
    <source>
        <dbReference type="ARBA" id="ARBA00023014"/>
    </source>
</evidence>
<dbReference type="Pfam" id="PF07992">
    <property type="entry name" value="Pyr_redox_2"/>
    <property type="match status" value="1"/>
</dbReference>
<dbReference type="Gene3D" id="3.40.50.720">
    <property type="entry name" value="NAD(P)-binding Rossmann-like Domain"/>
    <property type="match status" value="1"/>
</dbReference>
<gene>
    <name evidence="8" type="ORF">SAMN05428998_101566</name>
</gene>
<feature type="domain" description="FAD/NAD(P)-binding" evidence="6">
    <location>
        <begin position="150"/>
        <end position="457"/>
    </location>
</feature>
<dbReference type="Gene3D" id="1.10.1060.10">
    <property type="entry name" value="Alpha-helical ferredoxin"/>
    <property type="match status" value="1"/>
</dbReference>
<evidence type="ECO:0000256" key="2">
    <source>
        <dbReference type="ARBA" id="ARBA00022723"/>
    </source>
</evidence>
<evidence type="ECO:0000313" key="8">
    <source>
        <dbReference type="EMBL" id="SME93243.1"/>
    </source>
</evidence>
<evidence type="ECO:0000256" key="3">
    <source>
        <dbReference type="ARBA" id="ARBA00023002"/>
    </source>
</evidence>
<dbReference type="RefSeq" id="WP_085120894.1">
    <property type="nucleotide sequence ID" value="NZ_FWZX01000001.1"/>
</dbReference>
<accession>A0A1Y6BAH3</accession>
<reference evidence="8 9" key="1">
    <citation type="submission" date="2017-04" db="EMBL/GenBank/DDBJ databases">
        <authorList>
            <person name="Afonso C.L."/>
            <person name="Miller P.J."/>
            <person name="Scott M.A."/>
            <person name="Spackman E."/>
            <person name="Goraichik I."/>
            <person name="Dimitrov K.M."/>
            <person name="Suarez D.L."/>
            <person name="Swayne D.E."/>
        </authorList>
    </citation>
    <scope>NUCLEOTIDE SEQUENCE [LARGE SCALE GENOMIC DNA]</scope>
    <source>
        <strain evidence="8 9">USBA 355</strain>
    </source>
</reference>
<dbReference type="InterPro" id="IPR023753">
    <property type="entry name" value="FAD/NAD-binding_dom"/>
</dbReference>
<protein>
    <submittedName>
        <fullName evidence="8">Glutamate synthase (NADPH) small subunit</fullName>
    </submittedName>
</protein>
<feature type="domain" description="Dihydroprymidine dehydrogenase" evidence="7">
    <location>
        <begin position="24"/>
        <end position="135"/>
    </location>
</feature>
<dbReference type="AlphaFoldDB" id="A0A1Y6BAH3"/>
<dbReference type="InterPro" id="IPR006006">
    <property type="entry name" value="GltD-like"/>
</dbReference>
<dbReference type="GO" id="GO:0051539">
    <property type="term" value="F:4 iron, 4 sulfur cluster binding"/>
    <property type="evidence" value="ECO:0007669"/>
    <property type="project" value="UniProtKB-KW"/>
</dbReference>
<dbReference type="Gene3D" id="3.50.50.60">
    <property type="entry name" value="FAD/NAD(P)-binding domain"/>
    <property type="match status" value="1"/>
</dbReference>
<keyword evidence="2" id="KW-0479">Metal-binding</keyword>
<dbReference type="Pfam" id="PF14691">
    <property type="entry name" value="Fer4_20"/>
    <property type="match status" value="1"/>
</dbReference>
<evidence type="ECO:0000259" key="7">
    <source>
        <dbReference type="Pfam" id="PF14691"/>
    </source>
</evidence>
<name>A0A1Y6BAH3_9PROT</name>
<dbReference type="PANTHER" id="PTHR42783">
    <property type="entry name" value="GLUTAMATE SYNTHASE [NADPH] SMALL CHAIN"/>
    <property type="match status" value="1"/>
</dbReference>
<evidence type="ECO:0000259" key="6">
    <source>
        <dbReference type="Pfam" id="PF07992"/>
    </source>
</evidence>